<protein>
    <recommendedName>
        <fullName evidence="10">Guanine nucleotide-exchange factor SEC12</fullName>
    </recommendedName>
</protein>
<evidence type="ECO:0000256" key="4">
    <source>
        <dbReference type="ARBA" id="ARBA00022737"/>
    </source>
</evidence>
<evidence type="ECO:0000256" key="5">
    <source>
        <dbReference type="ARBA" id="ARBA00022824"/>
    </source>
</evidence>
<dbReference type="AlphaFoldDB" id="A0A1Y2EFC0"/>
<dbReference type="GO" id="GO:0000139">
    <property type="term" value="C:Golgi membrane"/>
    <property type="evidence" value="ECO:0007669"/>
    <property type="project" value="UniProtKB-SubCell"/>
</dbReference>
<keyword evidence="9 10" id="KW-0472">Membrane</keyword>
<keyword evidence="6" id="KW-0931">ER-Golgi transport</keyword>
<keyword evidence="4 10" id="KW-0677">Repeat</keyword>
<dbReference type="Proteomes" id="UP000193689">
    <property type="component" value="Unassembled WGS sequence"/>
</dbReference>
<dbReference type="GO" id="GO:0006888">
    <property type="term" value="P:endoplasmic reticulum to Golgi vesicle-mediated transport"/>
    <property type="evidence" value="ECO:0007669"/>
    <property type="project" value="UniProtKB-UniRule"/>
</dbReference>
<dbReference type="GO" id="GO:0005085">
    <property type="term" value="F:guanyl-nucleotide exchange factor activity"/>
    <property type="evidence" value="ECO:0007669"/>
    <property type="project" value="InterPro"/>
</dbReference>
<evidence type="ECO:0000256" key="7">
    <source>
        <dbReference type="ARBA" id="ARBA00022927"/>
    </source>
</evidence>
<keyword evidence="12" id="KW-1185">Reference proteome</keyword>
<evidence type="ECO:0000256" key="8">
    <source>
        <dbReference type="ARBA" id="ARBA00022989"/>
    </source>
</evidence>
<dbReference type="GO" id="GO:0015031">
    <property type="term" value="P:protein transport"/>
    <property type="evidence" value="ECO:0007669"/>
    <property type="project" value="UniProtKB-KW"/>
</dbReference>
<dbReference type="GO" id="GO:0003400">
    <property type="term" value="P:regulation of COPII vesicle coating"/>
    <property type="evidence" value="ECO:0007669"/>
    <property type="project" value="UniProtKB-UniRule"/>
</dbReference>
<dbReference type="GeneID" id="63775613"/>
<accession>A0A1Y2EFC0</accession>
<dbReference type="Gene3D" id="2.130.10.10">
    <property type="entry name" value="YVTN repeat-like/Quinoprotein amine dehydrogenase"/>
    <property type="match status" value="1"/>
</dbReference>
<evidence type="ECO:0000256" key="9">
    <source>
        <dbReference type="ARBA" id="ARBA00023136"/>
    </source>
</evidence>
<organism evidence="11 12">
    <name type="scientific">Pseudomassariella vexata</name>
    <dbReference type="NCBI Taxonomy" id="1141098"/>
    <lineage>
        <taxon>Eukaryota</taxon>
        <taxon>Fungi</taxon>
        <taxon>Dikarya</taxon>
        <taxon>Ascomycota</taxon>
        <taxon>Pezizomycotina</taxon>
        <taxon>Sordariomycetes</taxon>
        <taxon>Xylariomycetidae</taxon>
        <taxon>Amphisphaeriales</taxon>
        <taxon>Pseudomassariaceae</taxon>
        <taxon>Pseudomassariella</taxon>
    </lineage>
</organism>
<keyword evidence="2 10" id="KW-0853">WD repeat</keyword>
<evidence type="ECO:0000313" key="12">
    <source>
        <dbReference type="Proteomes" id="UP000193689"/>
    </source>
</evidence>
<dbReference type="OrthoDB" id="16538at2759"/>
<keyword evidence="3 10" id="KW-0812">Transmembrane</keyword>
<dbReference type="InterPro" id="IPR015943">
    <property type="entry name" value="WD40/YVTN_repeat-like_dom_sf"/>
</dbReference>
<keyword evidence="5 10" id="KW-0256">Endoplasmic reticulum</keyword>
<comment type="function">
    <text evidence="10">Guanine nucleotide-exchange factor (GEF) required for the formation or budding of transport vesicles from the ER.</text>
</comment>
<keyword evidence="1 10" id="KW-0813">Transport</keyword>
<dbReference type="PANTHER" id="PTHR23284:SF0">
    <property type="entry name" value="PROLACTIN REGULATORY ELEMENT-BINDING PROTEIN"/>
    <property type="match status" value="1"/>
</dbReference>
<evidence type="ECO:0000313" key="11">
    <source>
        <dbReference type="EMBL" id="ORY70004.1"/>
    </source>
</evidence>
<keyword evidence="7 10" id="KW-0653">Protein transport</keyword>
<evidence type="ECO:0000256" key="10">
    <source>
        <dbReference type="RuleBase" id="RU369019"/>
    </source>
</evidence>
<dbReference type="InterPro" id="IPR045260">
    <property type="entry name" value="Sec12-like"/>
</dbReference>
<comment type="caution">
    <text evidence="11">The sequence shown here is derived from an EMBL/GenBank/DDBJ whole genome shotgun (WGS) entry which is preliminary data.</text>
</comment>
<comment type="subcellular location">
    <subcellularLocation>
        <location evidence="10">Endoplasmic reticulum membrane</location>
        <topology evidence="10">Single-pass type II membrane protein</topology>
    </subcellularLocation>
    <subcellularLocation>
        <location evidence="10">Golgi apparatus membrane</location>
        <topology evidence="10">Single-pass type II membrane protein</topology>
    </subcellularLocation>
</comment>
<dbReference type="InParanoid" id="A0A1Y2EFC0"/>
<sequence length="587" mass="63727">MSPIRSASIALSCPLWACDFDDSNHLIVGGGGGAGKHGVGNKITLLDVSDESEIVNAGDIELSKNEDNVQTLAVGPRKDRNLTVFAGVNSSVEELRKGNNQHFRVFGVALPGRSAKSGGVSGKFSELARESLFSHKDESTYQRLLRLSQPFDGVAQLGAIATGLAKDHQIILFDVPATGASRWKSRGSLDIPKEAMDLDVVQTGTNTYQLAYCDHFDIFTVDVSKTEISEPRCVYTMGGEAGRRPMFRSIRYLTPGFLIAVANNADRKGVSLHGYRLPTKEQENARLAVVKQLPKAVTQATGMAVRNLTPLSAPAEKHADAQYVIAVASNDSTISVYTVEHKTSASIELLANLERVETIKSVHDQMITGLSFSSFVPPTSPRPPTELSLKLASVSMSNTAVVHSIPLKKYIDKSSPTRRGGPPKPARYVVALNGERESPLTIVILVSLMFIVMALVGQVIVEAMGLGQPVLGTNRYLPVRWTVPVRHGPVVGSKFLGDLLTDIKPEQRDQVVVRHDETGQLAVDVHNEETHGPAMQWDQLDSEDQQLWKERLKNKGQWAEHMGETVLTGVMFGEIGGNINAMIGEAL</sequence>
<dbReference type="InterPro" id="IPR011047">
    <property type="entry name" value="Quinoprotein_ADH-like_sf"/>
</dbReference>
<dbReference type="RefSeq" id="XP_040719954.1">
    <property type="nucleotide sequence ID" value="XM_040859401.1"/>
</dbReference>
<dbReference type="PANTHER" id="PTHR23284">
    <property type="entry name" value="PROLACTIN REGULATORY ELEMENT BINDING PROTEIN"/>
    <property type="match status" value="1"/>
</dbReference>
<dbReference type="STRING" id="1141098.A0A1Y2EFC0"/>
<keyword evidence="8 10" id="KW-1133">Transmembrane helix</keyword>
<dbReference type="EMBL" id="MCFJ01000002">
    <property type="protein sequence ID" value="ORY70004.1"/>
    <property type="molecule type" value="Genomic_DNA"/>
</dbReference>
<comment type="similarity">
    <text evidence="10">Belongs to the WD repeat SEC12 family.</text>
</comment>
<dbReference type="SUPFAM" id="SSF50998">
    <property type="entry name" value="Quinoprotein alcohol dehydrogenase-like"/>
    <property type="match status" value="1"/>
</dbReference>
<feature type="transmembrane region" description="Helical" evidence="10">
    <location>
        <begin position="440"/>
        <end position="461"/>
    </location>
</feature>
<proteinExistence type="inferred from homology"/>
<evidence type="ECO:0000256" key="3">
    <source>
        <dbReference type="ARBA" id="ARBA00022692"/>
    </source>
</evidence>
<dbReference type="GO" id="GO:0005789">
    <property type="term" value="C:endoplasmic reticulum membrane"/>
    <property type="evidence" value="ECO:0007669"/>
    <property type="project" value="UniProtKB-SubCell"/>
</dbReference>
<gene>
    <name evidence="11" type="ORF">BCR38DRAFT_420729</name>
</gene>
<evidence type="ECO:0000256" key="6">
    <source>
        <dbReference type="ARBA" id="ARBA00022892"/>
    </source>
</evidence>
<reference evidence="11 12" key="1">
    <citation type="submission" date="2016-07" db="EMBL/GenBank/DDBJ databases">
        <title>Pervasive Adenine N6-methylation of Active Genes in Fungi.</title>
        <authorList>
            <consortium name="DOE Joint Genome Institute"/>
            <person name="Mondo S.J."/>
            <person name="Dannebaum R.O."/>
            <person name="Kuo R.C."/>
            <person name="Labutti K."/>
            <person name="Haridas S."/>
            <person name="Kuo A."/>
            <person name="Salamov A."/>
            <person name="Ahrendt S.R."/>
            <person name="Lipzen A."/>
            <person name="Sullivan W."/>
            <person name="Andreopoulos W.B."/>
            <person name="Clum A."/>
            <person name="Lindquist E."/>
            <person name="Daum C."/>
            <person name="Ramamoorthy G.K."/>
            <person name="Gryganskyi A."/>
            <person name="Culley D."/>
            <person name="Magnuson J.K."/>
            <person name="James T.Y."/>
            <person name="O'Malley M.A."/>
            <person name="Stajich J.E."/>
            <person name="Spatafora J.W."/>
            <person name="Visel A."/>
            <person name="Grigoriev I.V."/>
        </authorList>
    </citation>
    <scope>NUCLEOTIDE SEQUENCE [LARGE SCALE GENOMIC DNA]</scope>
    <source>
        <strain evidence="11 12">CBS 129021</strain>
    </source>
</reference>
<evidence type="ECO:0000256" key="1">
    <source>
        <dbReference type="ARBA" id="ARBA00022448"/>
    </source>
</evidence>
<name>A0A1Y2EFC0_9PEZI</name>
<evidence type="ECO:0000256" key="2">
    <source>
        <dbReference type="ARBA" id="ARBA00022574"/>
    </source>
</evidence>